<dbReference type="PANTHER" id="PTHR11588">
    <property type="entry name" value="TUBULIN"/>
    <property type="match status" value="1"/>
</dbReference>
<gene>
    <name evidence="11" type="ORF">PCOR1329_LOCUS21574</name>
</gene>
<keyword evidence="5" id="KW-0378">Hydrolase</keyword>
<dbReference type="Gene3D" id="3.30.1330.20">
    <property type="entry name" value="Tubulin/FtsZ, C-terminal domain"/>
    <property type="match status" value="1"/>
</dbReference>
<evidence type="ECO:0000256" key="1">
    <source>
        <dbReference type="ARBA" id="ARBA00009636"/>
    </source>
</evidence>
<feature type="domain" description="Tubulin/FtsZ 2-layer sandwich" evidence="10">
    <location>
        <begin position="248"/>
        <end position="358"/>
    </location>
</feature>
<comment type="similarity">
    <text evidence="1">Belongs to the tubulin family.</text>
</comment>
<comment type="caution">
    <text evidence="11">The sequence shown here is derived from an EMBL/GenBank/DDBJ whole genome shotgun (WGS) entry which is preliminary data.</text>
</comment>
<evidence type="ECO:0000256" key="7">
    <source>
        <dbReference type="ARBA" id="ARBA00049117"/>
    </source>
</evidence>
<evidence type="ECO:0000256" key="4">
    <source>
        <dbReference type="ARBA" id="ARBA00022741"/>
    </source>
</evidence>
<dbReference type="Pfam" id="PF03953">
    <property type="entry name" value="Tubulin_C"/>
    <property type="match status" value="1"/>
</dbReference>
<dbReference type="InterPro" id="IPR036525">
    <property type="entry name" value="Tubulin/FtsZ_GTPase_sf"/>
</dbReference>
<dbReference type="Gene3D" id="3.40.50.1440">
    <property type="entry name" value="Tubulin/FtsZ, GTPase domain"/>
    <property type="match status" value="1"/>
</dbReference>
<dbReference type="InterPro" id="IPR017975">
    <property type="entry name" value="Tubulin_CS"/>
</dbReference>
<dbReference type="CDD" id="cd02186">
    <property type="entry name" value="alpha_tubulin"/>
    <property type="match status" value="1"/>
</dbReference>
<dbReference type="InterPro" id="IPR000477">
    <property type="entry name" value="RT_dom"/>
</dbReference>
<evidence type="ECO:0000313" key="11">
    <source>
        <dbReference type="EMBL" id="CAK0819626.1"/>
    </source>
</evidence>
<dbReference type="SUPFAM" id="SSF56672">
    <property type="entry name" value="DNA/RNA polymerases"/>
    <property type="match status" value="1"/>
</dbReference>
<keyword evidence="6" id="KW-0342">GTP-binding</keyword>
<evidence type="ECO:0000259" key="9">
    <source>
        <dbReference type="SMART" id="SM00864"/>
    </source>
</evidence>
<feature type="region of interest" description="Disordered" evidence="8">
    <location>
        <begin position="1252"/>
        <end position="1281"/>
    </location>
</feature>
<dbReference type="SUPFAM" id="SSF55307">
    <property type="entry name" value="Tubulin C-terminal domain-like"/>
    <property type="match status" value="1"/>
</dbReference>
<dbReference type="InterPro" id="IPR043502">
    <property type="entry name" value="DNA/RNA_pol_sf"/>
</dbReference>
<dbReference type="InterPro" id="IPR003008">
    <property type="entry name" value="Tubulin_FtsZ_GTPase"/>
</dbReference>
<dbReference type="InterPro" id="IPR018316">
    <property type="entry name" value="Tubulin/FtsZ_2-layer-sand-dom"/>
</dbReference>
<name>A0ABN9RP64_9DINO</name>
<evidence type="ECO:0000256" key="3">
    <source>
        <dbReference type="ARBA" id="ARBA00022701"/>
    </source>
</evidence>
<dbReference type="InterPro" id="IPR000217">
    <property type="entry name" value="Tubulin"/>
</dbReference>
<dbReference type="InterPro" id="IPR037103">
    <property type="entry name" value="Tubulin/FtsZ-like_C"/>
</dbReference>
<keyword evidence="4" id="KW-0547">Nucleotide-binding</keyword>
<keyword evidence="3" id="KW-0493">Microtubule</keyword>
<feature type="region of interest" description="Disordered" evidence="8">
    <location>
        <begin position="1580"/>
        <end position="1608"/>
    </location>
</feature>
<dbReference type="PRINTS" id="PR01162">
    <property type="entry name" value="ALPHATUBULIN"/>
</dbReference>
<evidence type="ECO:0008006" key="13">
    <source>
        <dbReference type="Google" id="ProtNLM"/>
    </source>
</evidence>
<dbReference type="EMBL" id="CAUYUJ010007113">
    <property type="protein sequence ID" value="CAK0819626.1"/>
    <property type="molecule type" value="Genomic_DNA"/>
</dbReference>
<dbReference type="InterPro" id="IPR008280">
    <property type="entry name" value="Tub_FtsZ_C"/>
</dbReference>
<organism evidence="11 12">
    <name type="scientific">Prorocentrum cordatum</name>
    <dbReference type="NCBI Taxonomy" id="2364126"/>
    <lineage>
        <taxon>Eukaryota</taxon>
        <taxon>Sar</taxon>
        <taxon>Alveolata</taxon>
        <taxon>Dinophyceae</taxon>
        <taxon>Prorocentrales</taxon>
        <taxon>Prorocentraceae</taxon>
        <taxon>Prorocentrum</taxon>
    </lineage>
</organism>
<feature type="compositionally biased region" description="Basic residues" evidence="8">
    <location>
        <begin position="1596"/>
        <end position="1608"/>
    </location>
</feature>
<keyword evidence="2" id="KW-0963">Cytoplasm</keyword>
<dbReference type="InterPro" id="IPR002452">
    <property type="entry name" value="Alpha_tubulin"/>
</dbReference>
<dbReference type="SMART" id="SM00864">
    <property type="entry name" value="Tubulin"/>
    <property type="match status" value="1"/>
</dbReference>
<evidence type="ECO:0000256" key="6">
    <source>
        <dbReference type="ARBA" id="ARBA00023134"/>
    </source>
</evidence>
<evidence type="ECO:0000256" key="8">
    <source>
        <dbReference type="SAM" id="MobiDB-lite"/>
    </source>
</evidence>
<evidence type="ECO:0000313" key="12">
    <source>
        <dbReference type="Proteomes" id="UP001189429"/>
    </source>
</evidence>
<protein>
    <recommendedName>
        <fullName evidence="13">Tubulin alpha chain</fullName>
    </recommendedName>
</protein>
<evidence type="ECO:0000259" key="10">
    <source>
        <dbReference type="SMART" id="SM00865"/>
    </source>
</evidence>
<evidence type="ECO:0000256" key="2">
    <source>
        <dbReference type="ARBA" id="ARBA00022490"/>
    </source>
</evidence>
<dbReference type="SMART" id="SM00865">
    <property type="entry name" value="Tubulin_C"/>
    <property type="match status" value="1"/>
</dbReference>
<proteinExistence type="inferred from homology"/>
<keyword evidence="12" id="KW-1185">Reference proteome</keyword>
<dbReference type="SUPFAM" id="SSF52490">
    <property type="entry name" value="Tubulin nucleotide-binding domain-like"/>
    <property type="match status" value="1"/>
</dbReference>
<reference evidence="11" key="1">
    <citation type="submission" date="2023-10" db="EMBL/GenBank/DDBJ databases">
        <authorList>
            <person name="Chen Y."/>
            <person name="Shah S."/>
            <person name="Dougan E. K."/>
            <person name="Thang M."/>
            <person name="Chan C."/>
        </authorList>
    </citation>
    <scope>NUCLEOTIDE SEQUENCE [LARGE SCALE GENOMIC DNA]</scope>
</reference>
<feature type="domain" description="Tubulin/FtsZ GTPase" evidence="9">
    <location>
        <begin position="49"/>
        <end position="246"/>
    </location>
</feature>
<dbReference type="PROSITE" id="PS00227">
    <property type="entry name" value="TUBULIN"/>
    <property type="match status" value="1"/>
</dbReference>
<evidence type="ECO:0000256" key="5">
    <source>
        <dbReference type="ARBA" id="ARBA00022801"/>
    </source>
</evidence>
<dbReference type="Proteomes" id="UP001189429">
    <property type="component" value="Unassembled WGS sequence"/>
</dbReference>
<feature type="compositionally biased region" description="Gly residues" evidence="8">
    <location>
        <begin position="1582"/>
        <end position="1595"/>
    </location>
</feature>
<dbReference type="Pfam" id="PF00091">
    <property type="entry name" value="Tubulin"/>
    <property type="match status" value="1"/>
</dbReference>
<sequence length="1608" mass="180696">MREAICIHIGQAGVQIGNACWELFCLEHGIQPDGQMPSDKTIGGGDDAFNTFFSETGAGKHVPRCVMVDLEPTVVDEVRTGTYRQLFHPEQLISGKEDAANNFARGHYTIGKEIVDLVLDRIRKLADNCTGLQGFMVYNAVGGGTGSGLGCLMLERLSVDYGKKTKVSFTVWACPQVATAVVEPYNTVLCVHSLLEHTDVTIMYDNEALYDICRRNLDIKRPTYTNLNRLLAQILSSLTASLRFDGALNVDITEFQTNLVPYPRIHFMLSSYAPVISAEKAYHEQLSVAEITMSVFEPASMYVKCDPRHGKYMPYGASSFTADGFEVKSLANDRYVQQRRVYRQAHQHLIHEEFRLATLSVQHLDPWRWDNKFKLQEVVLQARHGRWDLAFLSDVHCPYEDVRVMVVEKFVIVMAGHVGILMNQVTRRVAENVESGLLPPSPSWSAVLRTYREAGEAVLGRDTRASGVPAVAAHRETQRAGRKELKQKWEDIRLCDDPARETTLRTEHKQMRARVQRQERRCKAALIESVCQEVEYAIAQHDTGNMYRSLRELGVWLQGFSLKESDPFTPEEARDHFIYIGGQPNSVPDLPTVVDRLPQRPVDDALAVRPETTEIDNAIRTMRVSAGAADEVTIDMIRHGGEQARQLVRLLVWRMWDLEDDVWQEEAVLKGVIHLLYKGKGSRSDLDKYRCICLLSIVSRILARVLALRLADWAERRDILVNEQFGFRSWRSTRGRDYFVLLLADIKKAYPNTSRQLRWAVLAREGMPEHVIELLRRVHSTTLYTVRTKQGDSSNFSLFRGLLEGCPASCVVYNVVHNAALRALQSRLPGVSVPYRIEAPLPRRPRADDDAVLEYMLRILGFADDTSAGALFSRAADDEALITATLAEYGETTHPDKWERLRVGRHGDAVPDGYASWAKLFGVRFDVDGGARKDTDERLRLAGLLWGRVRRQLPRLSISARQMGRIVEATIVACLFYGAEVRPFSRTELRRYTIFLNRIVRYITWGADSGGLRCMEGRLTQADLRLRTGLRTPEEYVARRQLGYVGHLGRYPTTHVEAQVLGSAFVMRRNKTSTAAAGHNLIDTYWFWITKVMGHTDIPEEQWPTAWKGVAVAGPTRGAEWRRLSGAVCAEIARAAAGDTWVKRHSQGNSAEEVIAMLENVARNPQTGLLRCPKCSNEYPTKSIYVHLRGCTGQAATQRQPVQCDRCGRFFRNMVHRQKVCKEPRRRLRGKGPRVRVPTDRVRLPGEFISQRRAKHAKRTGPPAAKVEPARPTIAKRPASAASARRREQGFRCPYCETKQKSPTHRYVCKLAPYEVWQARVKTKQVRAFTAERVYFVMRAISLIFSVSVPSLLLLEYLYCCHVYYHIIHVVNFTILGEAPAAPAQGAARGGGRRAPLRTVEEVLSAVVRLGIFTDNTNLVFLVHEQSLKDKIQGIRDKWKANEPGTANAPHPSGQPQRLLVWSGLIVALRDACKADPPAGQPPEAWLAARAAAASLADASMEEMGRLIFRLQAKRKEPLKGDKRPWCWTLTLSPNASSSLVRDLYQTAACGSKPKSICLVPQRSEDGPLVESLAEWQRFLRGKGGGKGGASGKGRGGGRKRQRRADGG</sequence>
<dbReference type="PRINTS" id="PR01161">
    <property type="entry name" value="TUBULIN"/>
</dbReference>
<comment type="catalytic activity">
    <reaction evidence="7">
        <text>GTP + H2O = GDP + phosphate + H(+)</text>
        <dbReference type="Rhea" id="RHEA:19669"/>
        <dbReference type="ChEBI" id="CHEBI:15377"/>
        <dbReference type="ChEBI" id="CHEBI:15378"/>
        <dbReference type="ChEBI" id="CHEBI:37565"/>
        <dbReference type="ChEBI" id="CHEBI:43474"/>
        <dbReference type="ChEBI" id="CHEBI:58189"/>
    </reaction>
    <physiologicalReaction direction="left-to-right" evidence="7">
        <dbReference type="Rhea" id="RHEA:19670"/>
    </physiologicalReaction>
</comment>
<dbReference type="Pfam" id="PF00078">
    <property type="entry name" value="RVT_1"/>
    <property type="match status" value="1"/>
</dbReference>
<accession>A0ABN9RP64</accession>